<evidence type="ECO:0000259" key="7">
    <source>
        <dbReference type="PROSITE" id="PS50885"/>
    </source>
</evidence>
<gene>
    <name evidence="8" type="ORF">HNQ08_002016</name>
</gene>
<dbReference type="AlphaFoldDB" id="A0A7W8JU94"/>
<dbReference type="GO" id="GO:0006935">
    <property type="term" value="P:chemotaxis"/>
    <property type="evidence" value="ECO:0007669"/>
    <property type="project" value="InterPro"/>
</dbReference>
<dbReference type="SMART" id="SM00283">
    <property type="entry name" value="MA"/>
    <property type="match status" value="1"/>
</dbReference>
<dbReference type="EMBL" id="JACHFL010000004">
    <property type="protein sequence ID" value="MBB5362918.1"/>
    <property type="molecule type" value="Genomic_DNA"/>
</dbReference>
<dbReference type="Proteomes" id="UP000552709">
    <property type="component" value="Unassembled WGS sequence"/>
</dbReference>
<dbReference type="PANTHER" id="PTHR32089">
    <property type="entry name" value="METHYL-ACCEPTING CHEMOTAXIS PROTEIN MCPB"/>
    <property type="match status" value="1"/>
</dbReference>
<comment type="similarity">
    <text evidence="2">Belongs to the methyl-accepting chemotaxis (MCP) protein family.</text>
</comment>
<proteinExistence type="inferred from homology"/>
<dbReference type="PROSITE" id="PS50111">
    <property type="entry name" value="CHEMOTAXIS_TRANSDUC_2"/>
    <property type="match status" value="1"/>
</dbReference>
<dbReference type="PROSITE" id="PS50885">
    <property type="entry name" value="HAMP"/>
    <property type="match status" value="2"/>
</dbReference>
<dbReference type="Pfam" id="PF00672">
    <property type="entry name" value="HAMP"/>
    <property type="match status" value="1"/>
</dbReference>
<evidence type="ECO:0000256" key="1">
    <source>
        <dbReference type="ARBA" id="ARBA00023224"/>
    </source>
</evidence>
<evidence type="ECO:0000313" key="9">
    <source>
        <dbReference type="Proteomes" id="UP000552709"/>
    </source>
</evidence>
<dbReference type="SMART" id="SM00304">
    <property type="entry name" value="HAMP"/>
    <property type="match status" value="2"/>
</dbReference>
<dbReference type="Gene3D" id="1.10.287.950">
    <property type="entry name" value="Methyl-accepting chemotaxis protein"/>
    <property type="match status" value="1"/>
</dbReference>
<dbReference type="Pfam" id="PF00015">
    <property type="entry name" value="MCPsignal"/>
    <property type="match status" value="1"/>
</dbReference>
<feature type="transmembrane region" description="Helical" evidence="5">
    <location>
        <begin position="338"/>
        <end position="359"/>
    </location>
</feature>
<dbReference type="SUPFAM" id="SSF158472">
    <property type="entry name" value="HAMP domain-like"/>
    <property type="match status" value="1"/>
</dbReference>
<dbReference type="PRINTS" id="PR00260">
    <property type="entry name" value="CHEMTRNSDUCR"/>
</dbReference>
<name>A0A7W8JU94_9DEIO</name>
<feature type="domain" description="Methyl-accepting transducer" evidence="6">
    <location>
        <begin position="478"/>
        <end position="714"/>
    </location>
</feature>
<keyword evidence="5" id="KW-0812">Transmembrane</keyword>
<dbReference type="CDD" id="cd06225">
    <property type="entry name" value="HAMP"/>
    <property type="match status" value="1"/>
</dbReference>
<evidence type="ECO:0000256" key="3">
    <source>
        <dbReference type="PROSITE-ProRule" id="PRU00284"/>
    </source>
</evidence>
<feature type="domain" description="HAMP" evidence="7">
    <location>
        <begin position="360"/>
        <end position="412"/>
    </location>
</feature>
<dbReference type="InterPro" id="IPR004089">
    <property type="entry name" value="MCPsignal_dom"/>
</dbReference>
<reference evidence="8 9" key="1">
    <citation type="submission" date="2020-08" db="EMBL/GenBank/DDBJ databases">
        <title>Genomic Encyclopedia of Type Strains, Phase IV (KMG-IV): sequencing the most valuable type-strain genomes for metagenomic binning, comparative biology and taxonomic classification.</title>
        <authorList>
            <person name="Goeker M."/>
        </authorList>
    </citation>
    <scope>NUCLEOTIDE SEQUENCE [LARGE SCALE GENOMIC DNA]</scope>
    <source>
        <strain evidence="8 9">DSM 27939</strain>
    </source>
</reference>
<keyword evidence="9" id="KW-1185">Reference proteome</keyword>
<feature type="domain" description="HAMP" evidence="7">
    <location>
        <begin position="422"/>
        <end position="473"/>
    </location>
</feature>
<feature type="transmembrane region" description="Helical" evidence="5">
    <location>
        <begin position="43"/>
        <end position="62"/>
    </location>
</feature>
<accession>A0A7W8JU94</accession>
<protein>
    <submittedName>
        <fullName evidence="8">Twitching motility protein PilJ</fullName>
    </submittedName>
</protein>
<keyword evidence="1 3" id="KW-0807">Transducer</keyword>
<evidence type="ECO:0000259" key="6">
    <source>
        <dbReference type="PROSITE" id="PS50111"/>
    </source>
</evidence>
<keyword evidence="5" id="KW-1133">Transmembrane helix</keyword>
<dbReference type="SUPFAM" id="SSF58104">
    <property type="entry name" value="Methyl-accepting chemotaxis protein (MCP) signaling domain"/>
    <property type="match status" value="1"/>
</dbReference>
<dbReference type="InterPro" id="IPR003660">
    <property type="entry name" value="HAMP_dom"/>
</dbReference>
<sequence length="752" mass="79422">MSQNARLDPSLITKGLRSPSKPQRASKTARSTLLGQIGVGQKLALTAGLFALPITVLLYLTASGRQQDINFVQRELSGTQQIEAYGKLQTSVADFIGAKIAGDQLKMAAAGTAADQALETLQSGMAARGLEISSTTFEGVIQQWKLLEEAGAGPQGTFAVSMFNTFNSESMLPGLETLLTESNLLLDPTASSYFAIQGALVHLPEVQARLFTLALLAQSINEIQNMPALFNLLLPQYRDEAIRAGVALDAAFSAVARAEAQDPSLKESLGKAMAGLDEVRQTLSNGAGRDNITLASERLDSSTLRSAALKISAAVGVGNTEVKRLLAARLSAERRGMFVELLSVALLTVLAGLLLLAVARAITRPLTRLAQSARALEQGDLSVSVPVTTRDELGVVGLAFNAATAKLRVNQEQTEAERQAAQHLQANVGEFLDVTMQIAEGDLTARGRVSEDVLGNVVDSINLMTEELAAVLSDVQRASTSVTGSSKSMLESTEQIRQGTLVTTLETGRVTRQAQEMTAAIRQMSAIAQASADSAQRALSASETGQQAVSSTLKGMEAIRESSQDVAERVQSLTQRSEQIGEIVDSIGHIASQVNLLSLHASIEAAGAGEAGKRFAVVAEEIRELADLSTDATARIADLIAKVQGDVQGVAQNMRVNSAQVEQGYAVAGQAGEALREIAELAGVTAHFASNISDAAREQMREVQGMSGAVTQIAEVAKESQRSAETGREVAEQLQQLAQRLSGSLARFRLPG</sequence>
<dbReference type="GO" id="GO:0007165">
    <property type="term" value="P:signal transduction"/>
    <property type="evidence" value="ECO:0007669"/>
    <property type="project" value="UniProtKB-KW"/>
</dbReference>
<feature type="region of interest" description="Disordered" evidence="4">
    <location>
        <begin position="1"/>
        <end position="28"/>
    </location>
</feature>
<dbReference type="RefSeq" id="WP_184130831.1">
    <property type="nucleotide sequence ID" value="NZ_JACHFL010000004.1"/>
</dbReference>
<keyword evidence="5" id="KW-0472">Membrane</keyword>
<organism evidence="8 9">
    <name type="scientific">Deinococcus humi</name>
    <dbReference type="NCBI Taxonomy" id="662880"/>
    <lineage>
        <taxon>Bacteria</taxon>
        <taxon>Thermotogati</taxon>
        <taxon>Deinococcota</taxon>
        <taxon>Deinococci</taxon>
        <taxon>Deinococcales</taxon>
        <taxon>Deinococcaceae</taxon>
        <taxon>Deinococcus</taxon>
    </lineage>
</organism>
<evidence type="ECO:0000256" key="4">
    <source>
        <dbReference type="SAM" id="MobiDB-lite"/>
    </source>
</evidence>
<dbReference type="InterPro" id="IPR004090">
    <property type="entry name" value="Chemotax_Me-accpt_rcpt"/>
</dbReference>
<evidence type="ECO:0000313" key="8">
    <source>
        <dbReference type="EMBL" id="MBB5362918.1"/>
    </source>
</evidence>
<evidence type="ECO:0000256" key="5">
    <source>
        <dbReference type="SAM" id="Phobius"/>
    </source>
</evidence>
<dbReference type="PANTHER" id="PTHR32089:SF114">
    <property type="entry name" value="METHYL-ACCEPTING CHEMOTAXIS PROTEIN MCPB"/>
    <property type="match status" value="1"/>
</dbReference>
<dbReference type="Gene3D" id="6.10.340.10">
    <property type="match status" value="1"/>
</dbReference>
<dbReference type="GO" id="GO:0016020">
    <property type="term" value="C:membrane"/>
    <property type="evidence" value="ECO:0007669"/>
    <property type="project" value="InterPro"/>
</dbReference>
<evidence type="ECO:0000256" key="2">
    <source>
        <dbReference type="ARBA" id="ARBA00029447"/>
    </source>
</evidence>
<comment type="caution">
    <text evidence="8">The sequence shown here is derived from an EMBL/GenBank/DDBJ whole genome shotgun (WGS) entry which is preliminary data.</text>
</comment>
<dbReference type="GO" id="GO:0004888">
    <property type="term" value="F:transmembrane signaling receptor activity"/>
    <property type="evidence" value="ECO:0007669"/>
    <property type="project" value="InterPro"/>
</dbReference>
<dbReference type="CDD" id="cd11386">
    <property type="entry name" value="MCP_signal"/>
    <property type="match status" value="1"/>
</dbReference>